<dbReference type="InterPro" id="IPR035906">
    <property type="entry name" value="MetI-like_sf"/>
</dbReference>
<evidence type="ECO:0000313" key="7">
    <source>
        <dbReference type="EMBL" id="MEA9356585.1"/>
    </source>
</evidence>
<comment type="caution">
    <text evidence="7">The sequence shown here is derived from an EMBL/GenBank/DDBJ whole genome shotgun (WGS) entry which is preliminary data.</text>
</comment>
<comment type="subcellular location">
    <subcellularLocation>
        <location evidence="1 5">Cell membrane</location>
        <topology evidence="1 5">Multi-pass membrane protein</topology>
    </subcellularLocation>
</comment>
<feature type="transmembrane region" description="Helical" evidence="5">
    <location>
        <begin position="202"/>
        <end position="220"/>
    </location>
</feature>
<evidence type="ECO:0000256" key="2">
    <source>
        <dbReference type="ARBA" id="ARBA00022692"/>
    </source>
</evidence>
<dbReference type="RefSeq" id="WP_323576384.1">
    <property type="nucleotide sequence ID" value="NZ_JAYGJQ010000002.1"/>
</dbReference>
<evidence type="ECO:0000259" key="6">
    <source>
        <dbReference type="PROSITE" id="PS50928"/>
    </source>
</evidence>
<reference evidence="7 8" key="1">
    <citation type="submission" date="2023-11" db="EMBL/GenBank/DDBJ databases">
        <title>A Novel Polar Bacteriovorax (B. antarcticus) Isolated from the Biocrust in Antarctica.</title>
        <authorList>
            <person name="Mun W."/>
            <person name="Choi S.Y."/>
            <person name="Mitchell R.J."/>
        </authorList>
    </citation>
    <scope>NUCLEOTIDE SEQUENCE [LARGE SCALE GENOMIC DNA]</scope>
    <source>
        <strain evidence="7 8">PP10</strain>
    </source>
</reference>
<dbReference type="Pfam" id="PF00528">
    <property type="entry name" value="BPD_transp_1"/>
    <property type="match status" value="1"/>
</dbReference>
<feature type="domain" description="ABC transmembrane type-1" evidence="6">
    <location>
        <begin position="138"/>
        <end position="327"/>
    </location>
</feature>
<gene>
    <name evidence="7" type="ORF">SHI21_10235</name>
</gene>
<feature type="transmembrane region" description="Helical" evidence="5">
    <location>
        <begin position="23"/>
        <end position="45"/>
    </location>
</feature>
<keyword evidence="8" id="KW-1185">Reference proteome</keyword>
<keyword evidence="5" id="KW-0813">Transport</keyword>
<evidence type="ECO:0000256" key="5">
    <source>
        <dbReference type="RuleBase" id="RU363032"/>
    </source>
</evidence>
<evidence type="ECO:0000256" key="4">
    <source>
        <dbReference type="ARBA" id="ARBA00023136"/>
    </source>
</evidence>
<proteinExistence type="inferred from homology"/>
<dbReference type="Proteomes" id="UP001302274">
    <property type="component" value="Unassembled WGS sequence"/>
</dbReference>
<organism evidence="7 8">
    <name type="scientific">Bacteriovorax antarcticus</name>
    <dbReference type="NCBI Taxonomy" id="3088717"/>
    <lineage>
        <taxon>Bacteria</taxon>
        <taxon>Pseudomonadati</taxon>
        <taxon>Bdellovibrionota</taxon>
        <taxon>Bacteriovoracia</taxon>
        <taxon>Bacteriovoracales</taxon>
        <taxon>Bacteriovoracaceae</taxon>
        <taxon>Bacteriovorax</taxon>
    </lineage>
</organism>
<dbReference type="PANTHER" id="PTHR30325:SF0">
    <property type="entry name" value="INNER MEMBRANE ABC TRANSPORTER PERMEASE PROTEIN YEJE"/>
    <property type="match status" value="1"/>
</dbReference>
<protein>
    <submittedName>
        <fullName evidence="7">ABC transporter permease subunit</fullName>
    </submittedName>
</protein>
<dbReference type="CDD" id="cd06261">
    <property type="entry name" value="TM_PBP2"/>
    <property type="match status" value="1"/>
</dbReference>
<dbReference type="PANTHER" id="PTHR30325">
    <property type="entry name" value="MEMBRANE COMPONENT OF ABC TRANSPORTER"/>
    <property type="match status" value="1"/>
</dbReference>
<dbReference type="InterPro" id="IPR000515">
    <property type="entry name" value="MetI-like"/>
</dbReference>
<evidence type="ECO:0000256" key="1">
    <source>
        <dbReference type="ARBA" id="ARBA00004651"/>
    </source>
</evidence>
<keyword evidence="3 5" id="KW-1133">Transmembrane helix</keyword>
<name>A0ABU5VX38_9BACT</name>
<accession>A0ABU5VX38</accession>
<dbReference type="PROSITE" id="PS50928">
    <property type="entry name" value="ABC_TM1"/>
    <property type="match status" value="1"/>
</dbReference>
<comment type="similarity">
    <text evidence="5">Belongs to the binding-protein-dependent transport system permease family.</text>
</comment>
<feature type="transmembrane region" description="Helical" evidence="5">
    <location>
        <begin position="304"/>
        <end position="326"/>
    </location>
</feature>
<sequence length="339" mass="38574">MIERLLKNELSRKRWKIFRKSKTAVYSSVILFILICATFLSPFLANSKPLYVKYHGVSYFPMFKEYSAEDFGITDTIDVNFRELKMDKGDYSLWPIVQWDPFESNSKVESYPSPPSETNYFGTDDRGRDVFTRLLYGFKYSITYAVAVWFISLVIGTILGGTMGYFGGKVDFVGQRIVEVLSTVPQFFLLIILISIFSPSLFMLVMISCIFAWIGISYYIRGEFLKNRNREFVEAARSLGASNFKIIFKHILPNSLTPIITFAPFTIAAEIVGLAALDYLGFGLQVPTPSWGELLAQAQKNYTIAWWLAFYPSLALFIVLTLLNLIGQGVRDAMDPNMT</sequence>
<feature type="transmembrane region" description="Helical" evidence="5">
    <location>
        <begin position="142"/>
        <end position="165"/>
    </location>
</feature>
<keyword evidence="2 5" id="KW-0812">Transmembrane</keyword>
<dbReference type="Gene3D" id="1.10.3720.10">
    <property type="entry name" value="MetI-like"/>
    <property type="match status" value="1"/>
</dbReference>
<dbReference type="SUPFAM" id="SSF161098">
    <property type="entry name" value="MetI-like"/>
    <property type="match status" value="1"/>
</dbReference>
<evidence type="ECO:0000256" key="3">
    <source>
        <dbReference type="ARBA" id="ARBA00022989"/>
    </source>
</evidence>
<feature type="transmembrane region" description="Helical" evidence="5">
    <location>
        <begin position="259"/>
        <end position="284"/>
    </location>
</feature>
<evidence type="ECO:0000313" key="8">
    <source>
        <dbReference type="Proteomes" id="UP001302274"/>
    </source>
</evidence>
<dbReference type="Pfam" id="PF12911">
    <property type="entry name" value="OppC_N"/>
    <property type="match status" value="1"/>
</dbReference>
<keyword evidence="4 5" id="KW-0472">Membrane</keyword>
<dbReference type="InterPro" id="IPR025966">
    <property type="entry name" value="OppC_N"/>
</dbReference>
<dbReference type="EMBL" id="JAYGJQ010000002">
    <property type="protein sequence ID" value="MEA9356585.1"/>
    <property type="molecule type" value="Genomic_DNA"/>
</dbReference>
<feature type="transmembrane region" description="Helical" evidence="5">
    <location>
        <begin position="177"/>
        <end position="196"/>
    </location>
</feature>